<accession>A0A8S4PBS9</accession>
<organism evidence="2 3">
    <name type="scientific">Owenia fusiformis</name>
    <name type="common">Polychaete worm</name>
    <dbReference type="NCBI Taxonomy" id="6347"/>
    <lineage>
        <taxon>Eukaryota</taxon>
        <taxon>Metazoa</taxon>
        <taxon>Spiralia</taxon>
        <taxon>Lophotrochozoa</taxon>
        <taxon>Annelida</taxon>
        <taxon>Polychaeta</taxon>
        <taxon>Sedentaria</taxon>
        <taxon>Canalipalpata</taxon>
        <taxon>Sabellida</taxon>
        <taxon>Oweniida</taxon>
        <taxon>Oweniidae</taxon>
        <taxon>Owenia</taxon>
    </lineage>
</organism>
<name>A0A8S4PBS9_OWEFU</name>
<evidence type="ECO:0000256" key="1">
    <source>
        <dbReference type="SAM" id="MobiDB-lite"/>
    </source>
</evidence>
<gene>
    <name evidence="2" type="ORF">OFUS_LOCUS15861</name>
</gene>
<sequence length="397" mass="44464">MGEKDNVNDIKEDRDVTLNDKINGVIEHNDPEINNLDEQECINKDAVNKVGKNVNKASVIEDNVNLTDTNNHEFDNSAVGHGMINPAFEADEDEKNDDTIHKTVDNSLCLSSTNSSEPLYKDTTRDVLKTLSVDSLEIKDKAEDVINHADITDVDGLNEDKKINDNHQSDNIEESEIESKIDDSAGECKSTFSALISLYDEIESTISVSIDNSDNPKGPFISPTGESDDTSWEWETAKERSDQMIGYKTERSDSGLLMNGNDEIDASVNFEATSNLDLKNDRYQIESVNAMKIDRCRETGNDIVTTRASNQKTKLKNSCHDNNGLTGMKNQHFGINGKVPHIGEQKKSLDMNMQYMAEKCGASENIRNLKSYRIADSLESPKVRRRSYVRHRSSTWS</sequence>
<feature type="region of interest" description="Disordered" evidence="1">
    <location>
        <begin position="210"/>
        <end position="231"/>
    </location>
</feature>
<proteinExistence type="predicted"/>
<dbReference type="EMBL" id="CAIIXF020000008">
    <property type="protein sequence ID" value="CAH1790686.1"/>
    <property type="molecule type" value="Genomic_DNA"/>
</dbReference>
<protein>
    <submittedName>
        <fullName evidence="2">Uncharacterized protein</fullName>
    </submittedName>
</protein>
<feature type="non-terminal residue" evidence="2">
    <location>
        <position position="397"/>
    </location>
</feature>
<evidence type="ECO:0000313" key="3">
    <source>
        <dbReference type="Proteomes" id="UP000749559"/>
    </source>
</evidence>
<evidence type="ECO:0000313" key="2">
    <source>
        <dbReference type="EMBL" id="CAH1790686.1"/>
    </source>
</evidence>
<dbReference type="Proteomes" id="UP000749559">
    <property type="component" value="Unassembled WGS sequence"/>
</dbReference>
<comment type="caution">
    <text evidence="2">The sequence shown here is derived from an EMBL/GenBank/DDBJ whole genome shotgun (WGS) entry which is preliminary data.</text>
</comment>
<keyword evidence="3" id="KW-1185">Reference proteome</keyword>
<dbReference type="AlphaFoldDB" id="A0A8S4PBS9"/>
<reference evidence="2" key="1">
    <citation type="submission" date="2022-03" db="EMBL/GenBank/DDBJ databases">
        <authorList>
            <person name="Martin C."/>
        </authorList>
    </citation>
    <scope>NUCLEOTIDE SEQUENCE</scope>
</reference>
<dbReference type="OrthoDB" id="1104827at2759"/>